<keyword evidence="2" id="KW-1003">Cell membrane</keyword>
<dbReference type="PANTHER" id="PTHR30572:SF18">
    <property type="entry name" value="ABC-TYPE MACROLIDE FAMILY EXPORT SYSTEM PERMEASE COMPONENT 2"/>
    <property type="match status" value="1"/>
</dbReference>
<keyword evidence="4 6" id="KW-1133">Transmembrane helix</keyword>
<dbReference type="EMBL" id="CP003837">
    <property type="protein sequence ID" value="AGH44873.1"/>
    <property type="molecule type" value="Genomic_DNA"/>
</dbReference>
<dbReference type="STRING" id="1129794.C427_2764"/>
<feature type="transmembrane region" description="Helical" evidence="6">
    <location>
        <begin position="147"/>
        <end position="169"/>
    </location>
</feature>
<dbReference type="InterPro" id="IPR003838">
    <property type="entry name" value="ABC3_permease_C"/>
</dbReference>
<evidence type="ECO:0000256" key="2">
    <source>
        <dbReference type="ARBA" id="ARBA00022475"/>
    </source>
</evidence>
<dbReference type="Proteomes" id="UP000011864">
    <property type="component" value="Chromosome"/>
</dbReference>
<feature type="transmembrane region" description="Helical" evidence="6">
    <location>
        <begin position="196"/>
        <end position="217"/>
    </location>
</feature>
<evidence type="ECO:0000256" key="6">
    <source>
        <dbReference type="SAM" id="Phobius"/>
    </source>
</evidence>
<gene>
    <name evidence="8" type="ORF">C427_2764</name>
</gene>
<dbReference type="KEGG" id="gps:C427_2764"/>
<dbReference type="PATRIC" id="fig|1129794.4.peg.2748"/>
<evidence type="ECO:0000313" key="8">
    <source>
        <dbReference type="EMBL" id="AGH44873.1"/>
    </source>
</evidence>
<evidence type="ECO:0000256" key="3">
    <source>
        <dbReference type="ARBA" id="ARBA00022692"/>
    </source>
</evidence>
<evidence type="ECO:0000256" key="5">
    <source>
        <dbReference type="ARBA" id="ARBA00023136"/>
    </source>
</evidence>
<proteinExistence type="predicted"/>
<comment type="subcellular location">
    <subcellularLocation>
        <location evidence="1">Cell membrane</location>
        <topology evidence="1">Multi-pass membrane protein</topology>
    </subcellularLocation>
</comment>
<evidence type="ECO:0000313" key="9">
    <source>
        <dbReference type="Proteomes" id="UP000011864"/>
    </source>
</evidence>
<keyword evidence="9" id="KW-1185">Reference proteome</keyword>
<reference evidence="8 9" key="1">
    <citation type="journal article" date="2013" name="Genome Announc.">
        <title>Complete Genome Sequence of Glaciecola psychrophila Strain 170T.</title>
        <authorList>
            <person name="Yin J."/>
            <person name="Chen J."/>
            <person name="Liu G."/>
            <person name="Yu Y."/>
            <person name="Song L."/>
            <person name="Wang X."/>
            <person name="Qu X."/>
        </authorList>
    </citation>
    <scope>NUCLEOTIDE SEQUENCE [LARGE SCALE GENOMIC DNA]</scope>
    <source>
        <strain evidence="8 9">170</strain>
    </source>
</reference>
<accession>M4RQF4</accession>
<dbReference type="AlphaFoldDB" id="M4RQF4"/>
<dbReference type="PANTHER" id="PTHR30572">
    <property type="entry name" value="MEMBRANE COMPONENT OF TRANSPORTER-RELATED"/>
    <property type="match status" value="1"/>
</dbReference>
<organism evidence="8 9">
    <name type="scientific">Paraglaciecola psychrophila 170</name>
    <dbReference type="NCBI Taxonomy" id="1129794"/>
    <lineage>
        <taxon>Bacteria</taxon>
        <taxon>Pseudomonadati</taxon>
        <taxon>Pseudomonadota</taxon>
        <taxon>Gammaproteobacteria</taxon>
        <taxon>Alteromonadales</taxon>
        <taxon>Alteromonadaceae</taxon>
        <taxon>Paraglaciecola</taxon>
    </lineage>
</organism>
<dbReference type="eggNOG" id="COG0577">
    <property type="taxonomic scope" value="Bacteria"/>
</dbReference>
<evidence type="ECO:0000256" key="1">
    <source>
        <dbReference type="ARBA" id="ARBA00004651"/>
    </source>
</evidence>
<dbReference type="HOGENOM" id="CLU_1128221_0_0_6"/>
<feature type="transmembrane region" description="Helical" evidence="6">
    <location>
        <begin position="237"/>
        <end position="257"/>
    </location>
</feature>
<evidence type="ECO:0000256" key="4">
    <source>
        <dbReference type="ARBA" id="ARBA00022989"/>
    </source>
</evidence>
<evidence type="ECO:0000259" key="7">
    <source>
        <dbReference type="Pfam" id="PF02687"/>
    </source>
</evidence>
<dbReference type="GO" id="GO:0022857">
    <property type="term" value="F:transmembrane transporter activity"/>
    <property type="evidence" value="ECO:0007669"/>
    <property type="project" value="TreeGrafter"/>
</dbReference>
<dbReference type="InterPro" id="IPR050250">
    <property type="entry name" value="Macrolide_Exporter_MacB"/>
</dbReference>
<dbReference type="GO" id="GO:0005886">
    <property type="term" value="C:plasma membrane"/>
    <property type="evidence" value="ECO:0007669"/>
    <property type="project" value="UniProtKB-SubCell"/>
</dbReference>
<feature type="domain" description="ABC3 transporter permease C-terminal" evidence="7">
    <location>
        <begin position="151"/>
        <end position="266"/>
    </location>
</feature>
<protein>
    <recommendedName>
        <fullName evidence="7">ABC3 transporter permease C-terminal domain-containing protein</fullName>
    </recommendedName>
</protein>
<name>M4RQF4_9ALTE</name>
<sequence length="274" mass="30542">MFGGENSVGKTIVVAGRSFQVVGVIDDWQPMPKFYDVNNGAFNETEELFMPFTLKEELELPNWGNNNCWKSPDGEGYKAFLQSECINTQMWVELPNATAKAEYMDYLNNYVMEQKELGRFPRPLKNRLSNVMQWMERQEVVEEDAKMMMWLSFMFLLVCLLNTIGLLLAKFTGKSAEIGLRLALGASKADLFKQHLVETAMIGLLGGFAGLGIAILGLQGIKSLYGDFVGDLATLDISMVSFTLFIALLSSIAAGLYPTWRACNIVPASQLKSQ</sequence>
<dbReference type="Pfam" id="PF02687">
    <property type="entry name" value="FtsX"/>
    <property type="match status" value="1"/>
</dbReference>
<keyword evidence="5 6" id="KW-0472">Membrane</keyword>
<keyword evidence="3 6" id="KW-0812">Transmembrane</keyword>